<dbReference type="Pfam" id="PF00078">
    <property type="entry name" value="RVT_1"/>
    <property type="match status" value="1"/>
</dbReference>
<keyword evidence="3" id="KW-1185">Reference proteome</keyword>
<sequence length="346" mass="41879">MKRIGNLFNRIISYENLVRAEKKARLGKTKRYGVKKFDRNPYENLVRLQKALIEDTYRTSEYCVYTIIADRGNKEREIYRLPYYPDRIVHHAIMNVIEPYLVSRFTVDTFNCLKGRGIHYGVKRLKRDLKADKEGTKYCLKLDIKKFFPSIDQDVLYSQFEKIFKDKKLLRLLHHVVYSTPKGLPIGNYISQFAANLNLTWFDRWIKQVLKIKYYYRYCDDIVILHPDKDYLRYCLQEIEKYLADNLKLKVKRNWQIFPVEVRGIDFIGYVFYHGHTLLRKDIKKKFIHKLSYKSKNKRLTSLAAYWGWCKYGNCHNLWYRFTRSYNFKDYRQKLLSSYGIKESTR</sequence>
<proteinExistence type="predicted"/>
<dbReference type="PROSITE" id="PS50878">
    <property type="entry name" value="RT_POL"/>
    <property type="match status" value="1"/>
</dbReference>
<feature type="domain" description="Reverse transcriptase" evidence="1">
    <location>
        <begin position="1"/>
        <end position="272"/>
    </location>
</feature>
<dbReference type="EMBL" id="MT774375">
    <property type="protein sequence ID" value="QOR58075.1"/>
    <property type="molecule type" value="Genomic_DNA"/>
</dbReference>
<dbReference type="PANTHER" id="PTHR34047:SF8">
    <property type="entry name" value="PROTEIN YKFC"/>
    <property type="match status" value="1"/>
</dbReference>
<reference evidence="2 3" key="1">
    <citation type="submission" date="2020-07" db="EMBL/GenBank/DDBJ databases">
        <title>Taxonomic proposal: Crassvirales, a new order of highly abundant and diverse bacterial viruses.</title>
        <authorList>
            <person name="Shkoporov A.N."/>
            <person name="Stockdale S.R."/>
            <person name="Guerin E."/>
            <person name="Ross R.P."/>
            <person name="Hill C."/>
        </authorList>
    </citation>
    <scope>NUCLEOTIDE SEQUENCE [LARGE SCALE GENOMIC DNA]</scope>
</reference>
<evidence type="ECO:0000259" key="1">
    <source>
        <dbReference type="PROSITE" id="PS50878"/>
    </source>
</evidence>
<dbReference type="CDD" id="cd01651">
    <property type="entry name" value="RT_G2_intron"/>
    <property type="match status" value="1"/>
</dbReference>
<dbReference type="GeneID" id="65128527"/>
<accession>A0A7M1RUH1</accession>
<dbReference type="InterPro" id="IPR051083">
    <property type="entry name" value="GrpII_Intron_Splice-Mob/Def"/>
</dbReference>
<dbReference type="Proteomes" id="UP000593838">
    <property type="component" value="Segment"/>
</dbReference>
<dbReference type="InterPro" id="IPR000477">
    <property type="entry name" value="RT_dom"/>
</dbReference>
<protein>
    <submittedName>
        <fullName evidence="2">RNA binding protein</fullName>
    </submittedName>
</protein>
<dbReference type="KEGG" id="vg:65128527"/>
<evidence type="ECO:0000313" key="2">
    <source>
        <dbReference type="EMBL" id="QOR58075.1"/>
    </source>
</evidence>
<dbReference type="SUPFAM" id="SSF56672">
    <property type="entry name" value="DNA/RNA polymerases"/>
    <property type="match status" value="1"/>
</dbReference>
<evidence type="ECO:0000313" key="3">
    <source>
        <dbReference type="Proteomes" id="UP000593838"/>
    </source>
</evidence>
<organism evidence="2 3">
    <name type="scientific">uncultured phage cr50_1</name>
    <dbReference type="NCBI Taxonomy" id="2772059"/>
    <lineage>
        <taxon>Viruses</taxon>
        <taxon>Duplodnaviria</taxon>
        <taxon>Heunggongvirae</taxon>
        <taxon>Uroviricota</taxon>
        <taxon>Caudoviricetes</taxon>
        <taxon>Crassvirales</taxon>
        <taxon>Suoliviridae</taxon>
        <taxon>Boorivirinae</taxon>
        <taxon>Cohcovirus</taxon>
        <taxon>Cohcovirus hiberniae</taxon>
    </lineage>
</organism>
<name>A0A7M1RUH1_9CAUD</name>
<dbReference type="InterPro" id="IPR043502">
    <property type="entry name" value="DNA/RNA_pol_sf"/>
</dbReference>
<dbReference type="RefSeq" id="YP_010110233.1">
    <property type="nucleotide sequence ID" value="NC_055868.1"/>
</dbReference>
<dbReference type="PANTHER" id="PTHR34047">
    <property type="entry name" value="NUCLEAR INTRON MATURASE 1, MITOCHONDRIAL-RELATED"/>
    <property type="match status" value="1"/>
</dbReference>